<comment type="pathway">
    <text evidence="4 15 16">Amino-acid biosynthesis; L-leucine biosynthesis; L-leucine from 3-methyl-2-oxobutanoate: step 3/4.</text>
</comment>
<dbReference type="GO" id="GO:0000287">
    <property type="term" value="F:magnesium ion binding"/>
    <property type="evidence" value="ECO:0007669"/>
    <property type="project" value="InterPro"/>
</dbReference>
<evidence type="ECO:0000256" key="1">
    <source>
        <dbReference type="ARBA" id="ARBA00000624"/>
    </source>
</evidence>
<dbReference type="OrthoDB" id="9806254at2"/>
<comment type="cofactor">
    <cofactor evidence="2">
        <name>Mn(2+)</name>
        <dbReference type="ChEBI" id="CHEBI:29035"/>
    </cofactor>
</comment>
<evidence type="ECO:0000256" key="5">
    <source>
        <dbReference type="ARBA" id="ARBA00008319"/>
    </source>
</evidence>
<evidence type="ECO:0000256" key="2">
    <source>
        <dbReference type="ARBA" id="ARBA00001936"/>
    </source>
</evidence>
<evidence type="ECO:0000259" key="17">
    <source>
        <dbReference type="SMART" id="SM01329"/>
    </source>
</evidence>
<feature type="binding site" evidence="15">
    <location>
        <position position="256"/>
    </location>
    <ligand>
        <name>Mg(2+)</name>
        <dbReference type="ChEBI" id="CHEBI:18420"/>
    </ligand>
</feature>
<feature type="domain" description="Isopropylmalate dehydrogenase-like" evidence="17">
    <location>
        <begin position="13"/>
        <end position="356"/>
    </location>
</feature>
<evidence type="ECO:0000256" key="7">
    <source>
        <dbReference type="ARBA" id="ARBA00022430"/>
    </source>
</evidence>
<dbReference type="KEGG" id="ipo:Ilyop_1161"/>
<evidence type="ECO:0000256" key="8">
    <source>
        <dbReference type="ARBA" id="ARBA00022490"/>
    </source>
</evidence>
<dbReference type="Proteomes" id="UP000006875">
    <property type="component" value="Chromosome"/>
</dbReference>
<feature type="binding site" evidence="15">
    <location>
        <position position="252"/>
    </location>
    <ligand>
        <name>Mg(2+)</name>
        <dbReference type="ChEBI" id="CHEBI:18420"/>
    </ligand>
</feature>
<keyword evidence="19" id="KW-1185">Reference proteome</keyword>
<protein>
    <recommendedName>
        <fullName evidence="15">3-isopropylmalate dehydrogenase</fullName>
        <ecNumber evidence="15">1.1.1.85</ecNumber>
    </recommendedName>
    <alternativeName>
        <fullName evidence="15">3-IPM-DH</fullName>
    </alternativeName>
    <alternativeName>
        <fullName evidence="15">Beta-IPM dehydrogenase</fullName>
        <shortName evidence="15">IMDH</shortName>
    </alternativeName>
</protein>
<feature type="binding site" evidence="15">
    <location>
        <begin position="285"/>
        <end position="297"/>
    </location>
    <ligand>
        <name>NAD(+)</name>
        <dbReference type="ChEBI" id="CHEBI:57540"/>
    </ligand>
</feature>
<feature type="binding site" evidence="15">
    <location>
        <position position="144"/>
    </location>
    <ligand>
        <name>substrate</name>
    </ligand>
</feature>
<keyword evidence="8 15" id="KW-0963">Cytoplasm</keyword>
<dbReference type="STRING" id="572544.Ilyop_1161"/>
<evidence type="ECO:0000256" key="12">
    <source>
        <dbReference type="ARBA" id="ARBA00023002"/>
    </source>
</evidence>
<dbReference type="UniPathway" id="UPA00048">
    <property type="reaction ID" value="UER00072"/>
</dbReference>
<dbReference type="Pfam" id="PF00180">
    <property type="entry name" value="Iso_dh"/>
    <property type="match status" value="1"/>
</dbReference>
<dbReference type="NCBIfam" id="TIGR00169">
    <property type="entry name" value="leuB"/>
    <property type="match status" value="1"/>
</dbReference>
<feature type="site" description="Important for catalysis" evidence="15">
    <location>
        <position position="196"/>
    </location>
</feature>
<evidence type="ECO:0000256" key="10">
    <source>
        <dbReference type="ARBA" id="ARBA00022723"/>
    </source>
</evidence>
<name>E3H7Z0_ILYPC</name>
<dbReference type="InterPro" id="IPR004429">
    <property type="entry name" value="Isopropylmalate_DH"/>
</dbReference>
<evidence type="ECO:0000256" key="11">
    <source>
        <dbReference type="ARBA" id="ARBA00022842"/>
    </source>
</evidence>
<dbReference type="GO" id="GO:0003862">
    <property type="term" value="F:3-isopropylmalate dehydrogenase activity"/>
    <property type="evidence" value="ECO:0007669"/>
    <property type="project" value="UniProtKB-UniRule"/>
</dbReference>
<organism evidence="18 19">
    <name type="scientific">Ilyobacter polytropus (strain ATCC 51220 / DSM 2926 / LMG 16218 / CuHBu1)</name>
    <dbReference type="NCBI Taxonomy" id="572544"/>
    <lineage>
        <taxon>Bacteria</taxon>
        <taxon>Fusobacteriati</taxon>
        <taxon>Fusobacteriota</taxon>
        <taxon>Fusobacteriia</taxon>
        <taxon>Fusobacteriales</taxon>
        <taxon>Fusobacteriaceae</taxon>
        <taxon>Ilyobacter</taxon>
    </lineage>
</organism>
<dbReference type="HOGENOM" id="CLU_031953_0_3_0"/>
<dbReference type="SMART" id="SM01329">
    <property type="entry name" value="Iso_dh"/>
    <property type="match status" value="1"/>
</dbReference>
<comment type="subunit">
    <text evidence="6 15 16">Homodimer.</text>
</comment>
<evidence type="ECO:0000256" key="15">
    <source>
        <dbReference type="HAMAP-Rule" id="MF_01033"/>
    </source>
</evidence>
<dbReference type="GO" id="GO:0051287">
    <property type="term" value="F:NAD binding"/>
    <property type="evidence" value="ECO:0007669"/>
    <property type="project" value="InterPro"/>
</dbReference>
<keyword evidence="15" id="KW-0464">Manganese</keyword>
<reference evidence="18 19" key="1">
    <citation type="journal article" date="2010" name="Stand. Genomic Sci.">
        <title>Complete genome sequence of Ilyobacter polytropus type strain (CuHbu1).</title>
        <authorList>
            <person name="Sikorski J."/>
            <person name="Chertkov O."/>
            <person name="Lapidus A."/>
            <person name="Nolan M."/>
            <person name="Lucas S."/>
            <person name="Del Rio T.G."/>
            <person name="Tice H."/>
            <person name="Cheng J.F."/>
            <person name="Tapia R."/>
            <person name="Han C."/>
            <person name="Goodwin L."/>
            <person name="Pitluck S."/>
            <person name="Liolios K."/>
            <person name="Ivanova N."/>
            <person name="Mavromatis K."/>
            <person name="Mikhailova N."/>
            <person name="Pati A."/>
            <person name="Chen A."/>
            <person name="Palaniappan K."/>
            <person name="Land M."/>
            <person name="Hauser L."/>
            <person name="Chang Y.J."/>
            <person name="Jeffries C.D."/>
            <person name="Brambilla E."/>
            <person name="Yasawong M."/>
            <person name="Rohde M."/>
            <person name="Pukall R."/>
            <person name="Spring S."/>
            <person name="Goker M."/>
            <person name="Woyke T."/>
            <person name="Bristow J."/>
            <person name="Eisen J.A."/>
            <person name="Markowitz V."/>
            <person name="Hugenholtz P."/>
            <person name="Kyrpides N.C."/>
            <person name="Klenk H.P."/>
        </authorList>
    </citation>
    <scope>NUCLEOTIDE SEQUENCE [LARGE SCALE GENOMIC DNA]</scope>
    <source>
        <strain evidence="19">ATCC 51220 / DSM 2926 / LMG 16218 / CuHBu1</strain>
    </source>
</reference>
<evidence type="ECO:0000256" key="6">
    <source>
        <dbReference type="ARBA" id="ARBA00011738"/>
    </source>
</evidence>
<feature type="binding site" evidence="15">
    <location>
        <position position="115"/>
    </location>
    <ligand>
        <name>substrate</name>
    </ligand>
</feature>
<dbReference type="EC" id="1.1.1.85" evidence="15"/>
<evidence type="ECO:0000256" key="4">
    <source>
        <dbReference type="ARBA" id="ARBA00004762"/>
    </source>
</evidence>
<keyword evidence="7 15" id="KW-0432">Leucine biosynthesis</keyword>
<comment type="catalytic activity">
    <reaction evidence="1 15 16">
        <text>(2R,3S)-3-isopropylmalate + NAD(+) = 4-methyl-2-oxopentanoate + CO2 + NADH</text>
        <dbReference type="Rhea" id="RHEA:32271"/>
        <dbReference type="ChEBI" id="CHEBI:16526"/>
        <dbReference type="ChEBI" id="CHEBI:17865"/>
        <dbReference type="ChEBI" id="CHEBI:35121"/>
        <dbReference type="ChEBI" id="CHEBI:57540"/>
        <dbReference type="ChEBI" id="CHEBI:57945"/>
        <dbReference type="EC" id="1.1.1.85"/>
    </reaction>
</comment>
<dbReference type="Gene3D" id="3.40.718.10">
    <property type="entry name" value="Isopropylmalate Dehydrogenase"/>
    <property type="match status" value="1"/>
</dbReference>
<comment type="subcellular location">
    <subcellularLocation>
        <location evidence="3 15">Cytoplasm</location>
    </subcellularLocation>
</comment>
<sequence length="366" mass="40080">MQKTKCNDTKTYKIALLPGDYIGEEITSGAVKIMERVGKAYNVDLQFTRGAIGGAGLDEAGHPFPEATKNICKESDAIFLGAVGGPKWDNVASNLRPERGLLEIRKELGVFANLRPVKIHSSLRDKSPLKESIIGDNLDILIVRELIGGIYFGEKGREGDKAYDVMSYSAEEVERIAEIAFEAASKRDKRVTSVDKANVLESSKLWRETVEKVAKKYPEVELSHLYVDNAAMQLVINPRQFDVILTSNMFGDILSDEASVISGSIGMLPSASIGKGVGLFEPIHGSAPDIAGQDKVNPMATILSGAMMLRHSFNMEEAAKIIEKSVELVLEKGYRTGDIYSGTEKLVGTKEVVEKIMEEIEVLLQK</sequence>
<dbReference type="PANTHER" id="PTHR42979:SF1">
    <property type="entry name" value="3-ISOPROPYLMALATE DEHYDROGENASE"/>
    <property type="match status" value="1"/>
</dbReference>
<proteinExistence type="inferred from homology"/>
<keyword evidence="11 15" id="KW-0460">Magnesium</keyword>
<feature type="site" description="Important for catalysis" evidence="15">
    <location>
        <position position="151"/>
    </location>
</feature>
<comment type="similarity">
    <text evidence="5 15">Belongs to the isocitrate and isopropylmalate dehydrogenases family. LeuB type 1 subfamily.</text>
</comment>
<feature type="binding site" evidence="15">
    <location>
        <begin position="85"/>
        <end position="98"/>
    </location>
    <ligand>
        <name>NAD(+)</name>
        <dbReference type="ChEBI" id="CHEBI:57540"/>
    </ligand>
</feature>
<comment type="cofactor">
    <cofactor evidence="15 16">
        <name>Mg(2+)</name>
        <dbReference type="ChEBI" id="CHEBI:18420"/>
    </cofactor>
    <cofactor evidence="15 16">
        <name>Mn(2+)</name>
        <dbReference type="ChEBI" id="CHEBI:29035"/>
    </cofactor>
    <text evidence="15 16">Binds 1 Mg(2+) or Mn(2+) ion per subunit.</text>
</comment>
<feature type="binding site" evidence="15">
    <location>
        <position position="228"/>
    </location>
    <ligand>
        <name>substrate</name>
    </ligand>
</feature>
<dbReference type="eggNOG" id="COG0473">
    <property type="taxonomic scope" value="Bacteria"/>
</dbReference>
<evidence type="ECO:0000256" key="9">
    <source>
        <dbReference type="ARBA" id="ARBA00022605"/>
    </source>
</evidence>
<keyword evidence="9 15" id="KW-0028">Amino-acid biosynthesis</keyword>
<evidence type="ECO:0000313" key="19">
    <source>
        <dbReference type="Proteomes" id="UP000006875"/>
    </source>
</evidence>
<dbReference type="HAMAP" id="MF_01033">
    <property type="entry name" value="LeuB_type1"/>
    <property type="match status" value="1"/>
</dbReference>
<accession>E3H7Z0</accession>
<evidence type="ECO:0000256" key="16">
    <source>
        <dbReference type="RuleBase" id="RU004445"/>
    </source>
</evidence>
<keyword evidence="13 15" id="KW-0520">NAD</keyword>
<dbReference type="FunFam" id="3.40.718.10:FF:000028">
    <property type="entry name" value="3-isopropylmalate dehydrogenase"/>
    <property type="match status" value="1"/>
</dbReference>
<keyword evidence="12 15" id="KW-0560">Oxidoreductase</keyword>
<evidence type="ECO:0000256" key="14">
    <source>
        <dbReference type="ARBA" id="ARBA00023304"/>
    </source>
</evidence>
<dbReference type="InterPro" id="IPR024084">
    <property type="entry name" value="IsoPropMal-DH-like_dom"/>
</dbReference>
<evidence type="ECO:0000313" key="18">
    <source>
        <dbReference type="EMBL" id="ADO82942.1"/>
    </source>
</evidence>
<feature type="binding site" evidence="15">
    <location>
        <position position="105"/>
    </location>
    <ligand>
        <name>substrate</name>
    </ligand>
</feature>
<dbReference type="AlphaFoldDB" id="E3H7Z0"/>
<dbReference type="GO" id="GO:0009098">
    <property type="term" value="P:L-leucine biosynthetic process"/>
    <property type="evidence" value="ECO:0007669"/>
    <property type="project" value="UniProtKB-UniRule"/>
</dbReference>
<dbReference type="InterPro" id="IPR019818">
    <property type="entry name" value="IsoCit/isopropylmalate_DH_CS"/>
</dbReference>
<evidence type="ECO:0000256" key="3">
    <source>
        <dbReference type="ARBA" id="ARBA00004496"/>
    </source>
</evidence>
<comment type="function">
    <text evidence="15 16">Catalyzes the oxidation of 3-carboxy-2-hydroxy-4-methylpentanoate (3-isopropylmalate) to 3-carboxy-4-methyl-2-oxopentanoate. The product decarboxylates to 4-methyl-2 oxopentanoate.</text>
</comment>
<keyword evidence="14 15" id="KW-0100">Branched-chain amino acid biosynthesis</keyword>
<gene>
    <name evidence="15" type="primary">leuB</name>
    <name evidence="18" type="ordered locus">Ilyop_1161</name>
</gene>
<dbReference type="PANTHER" id="PTHR42979">
    <property type="entry name" value="3-ISOPROPYLMALATE DEHYDROGENASE"/>
    <property type="match status" value="1"/>
</dbReference>
<feature type="binding site" evidence="15">
    <location>
        <position position="228"/>
    </location>
    <ligand>
        <name>Mg(2+)</name>
        <dbReference type="ChEBI" id="CHEBI:18420"/>
    </ligand>
</feature>
<dbReference type="EMBL" id="CP002281">
    <property type="protein sequence ID" value="ADO82942.1"/>
    <property type="molecule type" value="Genomic_DNA"/>
</dbReference>
<dbReference type="GO" id="GO:0005829">
    <property type="term" value="C:cytosol"/>
    <property type="evidence" value="ECO:0007669"/>
    <property type="project" value="TreeGrafter"/>
</dbReference>
<dbReference type="PROSITE" id="PS00470">
    <property type="entry name" value="IDH_IMDH"/>
    <property type="match status" value="1"/>
</dbReference>
<keyword evidence="10 15" id="KW-0479">Metal-binding</keyword>
<dbReference type="SUPFAM" id="SSF53659">
    <property type="entry name" value="Isocitrate/Isopropylmalate dehydrogenase-like"/>
    <property type="match status" value="1"/>
</dbReference>
<dbReference type="RefSeq" id="WP_013387609.1">
    <property type="nucleotide sequence ID" value="NC_014632.1"/>
</dbReference>
<evidence type="ECO:0000256" key="13">
    <source>
        <dbReference type="ARBA" id="ARBA00023027"/>
    </source>
</evidence>